<gene>
    <name evidence="1" type="ORF">SDC9_06657</name>
</gene>
<proteinExistence type="predicted"/>
<comment type="caution">
    <text evidence="1">The sequence shown here is derived from an EMBL/GenBank/DDBJ whole genome shotgun (WGS) entry which is preliminary data.</text>
</comment>
<reference evidence="1" key="1">
    <citation type="submission" date="2019-08" db="EMBL/GenBank/DDBJ databases">
        <authorList>
            <person name="Kucharzyk K."/>
            <person name="Murdoch R.W."/>
            <person name="Higgins S."/>
            <person name="Loffler F."/>
        </authorList>
    </citation>
    <scope>NUCLEOTIDE SEQUENCE</scope>
</reference>
<accession>A0A644T2G3</accession>
<sequence length="433" mass="47876">MPSIRNAFDLLCNDPALFRQRVKSNCSRLLDGPVAFISGKTPLYRDILPGPPPSALGPRCLTVFSCNPFLPSGVGASIRAQCALLVGMGYSMDALFYVRDELSRATRGALFRQFDRSALIFPKTARQDRLADGVTAADLDTWCGRELLDACACMLDNGRYVAIIVHQPWLSRVLELAPGGTKKYLFMHDNFSGRAALFEKQGLPRRLAWLNLSDEEQARCMRRADTIFAVQDEERAIFERQINGERQVVTIRIPFADKTALPLPGNRGKLTVGIIASANENNRSAVESFVRLWEREPALQEAAELHIAGDVGRFICSREPSVHVLGRVETLDAFYADLDLAVNPDCSGTGIKVKSLEALSFGRPLLCSSAGSMGLQSRYPWHNLPNQPAMVACAVALVRQPSLLPSLRAISVALFHQYNHMEEYLDTLRPTKA</sequence>
<dbReference type="Gene3D" id="3.40.50.2000">
    <property type="entry name" value="Glycogen Phosphorylase B"/>
    <property type="match status" value="1"/>
</dbReference>
<dbReference type="EMBL" id="VSSQ01000014">
    <property type="protein sequence ID" value="MPL61090.1"/>
    <property type="molecule type" value="Genomic_DNA"/>
</dbReference>
<dbReference type="SUPFAM" id="SSF53756">
    <property type="entry name" value="UDP-Glycosyltransferase/glycogen phosphorylase"/>
    <property type="match status" value="1"/>
</dbReference>
<evidence type="ECO:0000313" key="1">
    <source>
        <dbReference type="EMBL" id="MPL61090.1"/>
    </source>
</evidence>
<dbReference type="Pfam" id="PF13692">
    <property type="entry name" value="Glyco_trans_1_4"/>
    <property type="match status" value="1"/>
</dbReference>
<dbReference type="AlphaFoldDB" id="A0A644T2G3"/>
<protein>
    <recommendedName>
        <fullName evidence="2">Glycosyltransferase subfamily 4-like N-terminal domain-containing protein</fullName>
    </recommendedName>
</protein>
<evidence type="ECO:0008006" key="2">
    <source>
        <dbReference type="Google" id="ProtNLM"/>
    </source>
</evidence>
<name>A0A644T2G3_9ZZZZ</name>
<organism evidence="1">
    <name type="scientific">bioreactor metagenome</name>
    <dbReference type="NCBI Taxonomy" id="1076179"/>
    <lineage>
        <taxon>unclassified sequences</taxon>
        <taxon>metagenomes</taxon>
        <taxon>ecological metagenomes</taxon>
    </lineage>
</organism>